<comment type="similarity">
    <text evidence="1">Belongs to the HdrC family.</text>
</comment>
<feature type="domain" description="4Fe-4S ferredoxin-type" evidence="7">
    <location>
        <begin position="55"/>
        <end position="86"/>
    </location>
</feature>
<dbReference type="PANTHER" id="PTHR43255">
    <property type="entry name" value="IRON-SULFUR-BINDING OXIDOREDUCTASE FADF-RELATED-RELATED"/>
    <property type="match status" value="1"/>
</dbReference>
<dbReference type="Pfam" id="PF13183">
    <property type="entry name" value="Fer4_8"/>
    <property type="match status" value="1"/>
</dbReference>
<dbReference type="AlphaFoldDB" id="A0A3R9PF95"/>
<reference evidence="8 10" key="1">
    <citation type="submission" date="2018-10" db="EMBL/GenBank/DDBJ databases">
        <title>Co-occurring genomic capacity for anaerobic methane metabolism and dissimilatory sulfite reduction discovered in the Korarchaeota.</title>
        <authorList>
            <person name="Mckay L.J."/>
            <person name="Dlakic M."/>
            <person name="Fields M.W."/>
            <person name="Delmont T.O."/>
            <person name="Eren A.M."/>
            <person name="Jay Z.J."/>
            <person name="Klingelsmith K.B."/>
            <person name="Rusch D.B."/>
            <person name="Inskeep W.P."/>
        </authorList>
    </citation>
    <scope>NUCLEOTIDE SEQUENCE [LARGE SCALE GENOMIC DNA]</scope>
    <source>
        <strain evidence="8 10">MDKW</strain>
    </source>
</reference>
<evidence type="ECO:0000256" key="4">
    <source>
        <dbReference type="ARBA" id="ARBA00023002"/>
    </source>
</evidence>
<dbReference type="GO" id="GO:0046872">
    <property type="term" value="F:metal ion binding"/>
    <property type="evidence" value="ECO:0007669"/>
    <property type="project" value="UniProtKB-KW"/>
</dbReference>
<gene>
    <name evidence="8" type="ORF">D6D85_12340</name>
    <name evidence="9" type="ORF">EF810_00190</name>
</gene>
<dbReference type="GO" id="GO:0005886">
    <property type="term" value="C:plasma membrane"/>
    <property type="evidence" value="ECO:0007669"/>
    <property type="project" value="TreeGrafter"/>
</dbReference>
<evidence type="ECO:0000256" key="5">
    <source>
        <dbReference type="ARBA" id="ARBA00023004"/>
    </source>
</evidence>
<dbReference type="InterPro" id="IPR017896">
    <property type="entry name" value="4Fe4S_Fe-S-bd"/>
</dbReference>
<dbReference type="InterPro" id="IPR004017">
    <property type="entry name" value="Cys_rich_dom"/>
</dbReference>
<organism evidence="8 10">
    <name type="scientific">Candidatus Methanodesulfokora washburnensis</name>
    <dbReference type="NCBI Taxonomy" id="2478471"/>
    <lineage>
        <taxon>Archaea</taxon>
        <taxon>Thermoproteota</taxon>
        <taxon>Candidatus Korarchaeia</taxon>
        <taxon>Candidatus Korarchaeia incertae sedis</taxon>
        <taxon>Candidatus Methanodesulfokora</taxon>
    </lineage>
</organism>
<accession>A0A3R9PF95</accession>
<comment type="caution">
    <text evidence="8">The sequence shown here is derived from an EMBL/GenBank/DDBJ whole genome shotgun (WGS) entry which is preliminary data.</text>
</comment>
<protein>
    <submittedName>
        <fullName evidence="8">(Fe-S)-binding protein</fullName>
    </submittedName>
</protein>
<sequence length="376" mass="43004">MKIEKEVEDAILKCAQCFYCRVCPAFTVIKWESVSPRGKLYALRGIKNGVIKLDQELVEDFFRCTTCGACEEVCQTSLNLVDLWEKVRNDLVKDGKAPLVHHKRIRDLAEKFDNPYGEPREKREEWIRGFKYRDSGDTIYFAGCTASFRAPEIAKSTVNLFNKAGLEVAYLGRYEYCCGSPFLRTGQRDIAYEFFKKNIEEWRKRGVKRIITSCAGCYRTLLLDYPKIAKELGYEWNFEVLHSSQVLNKLIKEGKISPRKLDATVTYHDPCHLGRHAKVYEEPREVIRAMGANLVEMERNRGDSFCCGSGGGVKSQFKDLALSMGKIRINEARETGAEYLISCCPFCKYHMKDAAKAEGIEIKVVDLVEVLDELVE</sequence>
<dbReference type="GO" id="GO:0051539">
    <property type="term" value="F:4 iron, 4 sulfur cluster binding"/>
    <property type="evidence" value="ECO:0007669"/>
    <property type="project" value="UniProtKB-KW"/>
</dbReference>
<name>A0A3R9PF95_9CREN</name>
<dbReference type="InterPro" id="IPR051460">
    <property type="entry name" value="HdrC_iron-sulfur_subunit"/>
</dbReference>
<evidence type="ECO:0000256" key="6">
    <source>
        <dbReference type="ARBA" id="ARBA00023014"/>
    </source>
</evidence>
<reference evidence="9 11" key="2">
    <citation type="journal article" date="2019" name="Nat. Microbiol.">
        <title>Wide diversity of methane and short-chain alkane metabolisms in uncultured archaea.</title>
        <authorList>
            <person name="Borrel G."/>
            <person name="Adam P.S."/>
            <person name="McKay L.J."/>
            <person name="Chen L.X."/>
            <person name="Sierra-Garcia I.N."/>
            <person name="Sieber C.M."/>
            <person name="Letourneur Q."/>
            <person name="Ghozlane A."/>
            <person name="Andersen G.L."/>
            <person name="Li W.J."/>
            <person name="Hallam S.J."/>
            <person name="Muyzer G."/>
            <person name="de Oliveira V.M."/>
            <person name="Inskeep W.P."/>
            <person name="Banfield J.F."/>
            <person name="Gribaldo S."/>
        </authorList>
    </citation>
    <scope>NUCLEOTIDE SEQUENCE [LARGE SCALE GENOMIC DNA]</scope>
    <source>
        <strain evidence="9">NM4</strain>
    </source>
</reference>
<proteinExistence type="inferred from homology"/>
<dbReference type="PROSITE" id="PS51379">
    <property type="entry name" value="4FE4S_FER_2"/>
    <property type="match status" value="1"/>
</dbReference>
<dbReference type="SUPFAM" id="SSF46548">
    <property type="entry name" value="alpha-helical ferredoxin"/>
    <property type="match status" value="1"/>
</dbReference>
<evidence type="ECO:0000259" key="7">
    <source>
        <dbReference type="PROSITE" id="PS51379"/>
    </source>
</evidence>
<dbReference type="Proteomes" id="UP000277582">
    <property type="component" value="Unassembled WGS sequence"/>
</dbReference>
<dbReference type="EMBL" id="RXII01000001">
    <property type="protein sequence ID" value="RZN63754.1"/>
    <property type="molecule type" value="Genomic_DNA"/>
</dbReference>
<evidence type="ECO:0000313" key="10">
    <source>
        <dbReference type="Proteomes" id="UP000277582"/>
    </source>
</evidence>
<dbReference type="PANTHER" id="PTHR43255:SF1">
    <property type="entry name" value="IRON-SULFUR-BINDING OXIDOREDUCTASE FADF-RELATED"/>
    <property type="match status" value="1"/>
</dbReference>
<keyword evidence="10" id="KW-1185">Reference proteome</keyword>
<evidence type="ECO:0000313" key="9">
    <source>
        <dbReference type="EMBL" id="RZN63754.1"/>
    </source>
</evidence>
<keyword evidence="3" id="KW-0479">Metal-binding</keyword>
<dbReference type="InterPro" id="IPR009051">
    <property type="entry name" value="Helical_ferredxn"/>
</dbReference>
<evidence type="ECO:0000313" key="8">
    <source>
        <dbReference type="EMBL" id="RSN72829.1"/>
    </source>
</evidence>
<evidence type="ECO:0000256" key="3">
    <source>
        <dbReference type="ARBA" id="ARBA00022723"/>
    </source>
</evidence>
<dbReference type="Proteomes" id="UP000316217">
    <property type="component" value="Unassembled WGS sequence"/>
</dbReference>
<keyword evidence="6" id="KW-0411">Iron-sulfur</keyword>
<dbReference type="GO" id="GO:0016491">
    <property type="term" value="F:oxidoreductase activity"/>
    <property type="evidence" value="ECO:0007669"/>
    <property type="project" value="UniProtKB-KW"/>
</dbReference>
<evidence type="ECO:0000313" key="11">
    <source>
        <dbReference type="Proteomes" id="UP000316217"/>
    </source>
</evidence>
<dbReference type="EMBL" id="RCOS01000137">
    <property type="protein sequence ID" value="RSN72829.1"/>
    <property type="molecule type" value="Genomic_DNA"/>
</dbReference>
<dbReference type="Pfam" id="PF02754">
    <property type="entry name" value="CCG"/>
    <property type="match status" value="2"/>
</dbReference>
<keyword evidence="5" id="KW-0408">Iron</keyword>
<evidence type="ECO:0000256" key="1">
    <source>
        <dbReference type="ARBA" id="ARBA00007097"/>
    </source>
</evidence>
<dbReference type="Gene3D" id="1.10.1060.10">
    <property type="entry name" value="Alpha-helical ferredoxin"/>
    <property type="match status" value="1"/>
</dbReference>
<keyword evidence="2" id="KW-0004">4Fe-4S</keyword>
<dbReference type="OrthoDB" id="42878at2157"/>
<evidence type="ECO:0000256" key="2">
    <source>
        <dbReference type="ARBA" id="ARBA00022485"/>
    </source>
</evidence>
<dbReference type="RefSeq" id="WP_125672264.1">
    <property type="nucleotide sequence ID" value="NZ_RCOS01000137.1"/>
</dbReference>
<keyword evidence="4" id="KW-0560">Oxidoreductase</keyword>